<sequence length="114" mass="13110">MERTGIYCVLLALLVLVAVHTCYGQKPDLIIRYGKSYPARPRALPKPSFYAKRNQVLLQDSNGISPEYPGEEETGAAKPVIDDEGFFETPFDFDPFSLWRSQRQRMTRPKFPRN</sequence>
<proteinExistence type="predicted"/>
<evidence type="ECO:0000313" key="3">
    <source>
        <dbReference type="Proteomes" id="UP000887568"/>
    </source>
</evidence>
<keyword evidence="1" id="KW-0732">Signal</keyword>
<keyword evidence="3" id="KW-1185">Reference proteome</keyword>
<evidence type="ECO:0000256" key="1">
    <source>
        <dbReference type="SAM" id="SignalP"/>
    </source>
</evidence>
<name>A0A914A3L3_PATMI</name>
<dbReference type="Proteomes" id="UP000887568">
    <property type="component" value="Unplaced"/>
</dbReference>
<dbReference type="AlphaFoldDB" id="A0A914A3L3"/>
<evidence type="ECO:0000313" key="2">
    <source>
        <dbReference type="EnsemblMetazoa" id="XP_038057966.1"/>
    </source>
</evidence>
<protein>
    <submittedName>
        <fullName evidence="2">Uncharacterized protein</fullName>
    </submittedName>
</protein>
<accession>A0A914A3L3</accession>
<feature type="chain" id="PRO_5036768530" evidence="1">
    <location>
        <begin position="25"/>
        <end position="114"/>
    </location>
</feature>
<dbReference type="EnsemblMetazoa" id="XM_038202038.1">
    <property type="protein sequence ID" value="XP_038057966.1"/>
    <property type="gene ID" value="LOC119729472"/>
</dbReference>
<reference evidence="2" key="1">
    <citation type="submission" date="2022-11" db="UniProtKB">
        <authorList>
            <consortium name="EnsemblMetazoa"/>
        </authorList>
    </citation>
    <scope>IDENTIFICATION</scope>
</reference>
<feature type="signal peptide" evidence="1">
    <location>
        <begin position="1"/>
        <end position="24"/>
    </location>
</feature>
<dbReference type="GeneID" id="119729472"/>
<dbReference type="RefSeq" id="XP_038057966.1">
    <property type="nucleotide sequence ID" value="XM_038202038.1"/>
</dbReference>
<organism evidence="2 3">
    <name type="scientific">Patiria miniata</name>
    <name type="common">Bat star</name>
    <name type="synonym">Asterina miniata</name>
    <dbReference type="NCBI Taxonomy" id="46514"/>
    <lineage>
        <taxon>Eukaryota</taxon>
        <taxon>Metazoa</taxon>
        <taxon>Echinodermata</taxon>
        <taxon>Eleutherozoa</taxon>
        <taxon>Asterozoa</taxon>
        <taxon>Asteroidea</taxon>
        <taxon>Valvatacea</taxon>
        <taxon>Valvatida</taxon>
        <taxon>Asterinidae</taxon>
        <taxon>Patiria</taxon>
    </lineage>
</organism>
<dbReference type="OMA" id="TIHTCIA"/>